<dbReference type="Proteomes" id="UP000190206">
    <property type="component" value="Unassembled WGS sequence"/>
</dbReference>
<dbReference type="STRING" id="1962263.BS637_10375"/>
<keyword evidence="7 15" id="KW-0547">Nucleotide-binding</keyword>
<accession>A0A1S9IGV5</accession>
<keyword evidence="8 15" id="KW-0378">Hydrolase</keyword>
<evidence type="ECO:0000313" key="21">
    <source>
        <dbReference type="Proteomes" id="UP000190256"/>
    </source>
</evidence>
<dbReference type="CDD" id="cd19501">
    <property type="entry name" value="RecA-like_FtsH"/>
    <property type="match status" value="1"/>
</dbReference>
<keyword evidence="10 15" id="KW-0067">ATP-binding</keyword>
<dbReference type="InterPro" id="IPR003593">
    <property type="entry name" value="AAA+_ATPase"/>
</dbReference>
<dbReference type="FunFam" id="3.40.50.300:FF:000001">
    <property type="entry name" value="ATP-dependent zinc metalloprotease FtsH"/>
    <property type="match status" value="1"/>
</dbReference>
<dbReference type="GO" id="GO:0016887">
    <property type="term" value="F:ATP hydrolysis activity"/>
    <property type="evidence" value="ECO:0007669"/>
    <property type="project" value="UniProtKB-UniRule"/>
</dbReference>
<dbReference type="Pfam" id="PF17862">
    <property type="entry name" value="AAA_lid_3"/>
    <property type="match status" value="1"/>
</dbReference>
<evidence type="ECO:0000256" key="1">
    <source>
        <dbReference type="ARBA" id="ARBA00004370"/>
    </source>
</evidence>
<dbReference type="EC" id="3.4.24.-" evidence="15"/>
<dbReference type="GO" id="GO:0051301">
    <property type="term" value="P:cell division"/>
    <property type="evidence" value="ECO:0007669"/>
    <property type="project" value="UniProtKB-KW"/>
</dbReference>
<dbReference type="Proteomes" id="UP000190256">
    <property type="component" value="Unassembled WGS sequence"/>
</dbReference>
<dbReference type="Pfam" id="PF06480">
    <property type="entry name" value="FtsH_ext"/>
    <property type="match status" value="1"/>
</dbReference>
<dbReference type="GO" id="GO:0008270">
    <property type="term" value="F:zinc ion binding"/>
    <property type="evidence" value="ECO:0007669"/>
    <property type="project" value="UniProtKB-UniRule"/>
</dbReference>
<comment type="subcellular location">
    <subcellularLocation>
        <location evidence="15">Cell membrane</location>
        <topology evidence="15">Multi-pass membrane protein</topology>
        <orientation evidence="15">Cytoplasmic side</orientation>
    </subcellularLocation>
    <subcellularLocation>
        <location evidence="1">Membrane</location>
    </subcellularLocation>
</comment>
<protein>
    <recommendedName>
        <fullName evidence="15">ATP-dependent zinc metalloprotease FtsH</fullName>
        <ecNumber evidence="15">3.4.24.-</ecNumber>
    </recommendedName>
</protein>
<dbReference type="Gene3D" id="3.40.50.300">
    <property type="entry name" value="P-loop containing nucleotide triphosphate hydrolases"/>
    <property type="match status" value="1"/>
</dbReference>
<keyword evidence="19" id="KW-0132">Cell division</keyword>
<dbReference type="PROSITE" id="PS00674">
    <property type="entry name" value="AAA"/>
    <property type="match status" value="1"/>
</dbReference>
<evidence type="ECO:0000313" key="20">
    <source>
        <dbReference type="Proteomes" id="UP000190206"/>
    </source>
</evidence>
<name>A0A1S9IGV5_9CLOT</name>
<dbReference type="InterPro" id="IPR041569">
    <property type="entry name" value="AAA_lid_3"/>
</dbReference>
<comment type="similarity">
    <text evidence="14 15">In the central section; belongs to the AAA ATPase family.</text>
</comment>
<feature type="binding site" evidence="15">
    <location>
        <begin position="199"/>
        <end position="206"/>
    </location>
    <ligand>
        <name>ATP</name>
        <dbReference type="ChEBI" id="CHEBI:30616"/>
    </ligand>
</feature>
<gene>
    <name evidence="15" type="primary">ftsH</name>
    <name evidence="18" type="ORF">BS637_10375</name>
    <name evidence="19" type="ORF">BS638_03045</name>
</gene>
<dbReference type="Gene3D" id="1.20.58.760">
    <property type="entry name" value="Peptidase M41"/>
    <property type="match status" value="1"/>
</dbReference>
<dbReference type="Gene3D" id="1.10.8.60">
    <property type="match status" value="1"/>
</dbReference>
<dbReference type="InterPro" id="IPR003959">
    <property type="entry name" value="ATPase_AAA_core"/>
</dbReference>
<dbReference type="InterPro" id="IPR000642">
    <property type="entry name" value="Peptidase_M41"/>
</dbReference>
<dbReference type="EMBL" id="MRAD01000009">
    <property type="protein sequence ID" value="OOO61900.1"/>
    <property type="molecule type" value="Genomic_DNA"/>
</dbReference>
<organism evidence="19 21">
    <name type="scientific">Clostridium tepidum</name>
    <dbReference type="NCBI Taxonomy" id="1962263"/>
    <lineage>
        <taxon>Bacteria</taxon>
        <taxon>Bacillati</taxon>
        <taxon>Bacillota</taxon>
        <taxon>Clostridia</taxon>
        <taxon>Eubacteriales</taxon>
        <taxon>Clostridiaceae</taxon>
        <taxon>Clostridium</taxon>
    </lineage>
</organism>
<sequence>MKKFSSATAWIVLLVLVIFSSLMLARTGNNSTAINFSEFQKSWIQNEIKSFQVKDDKMTVVGTLKDGTQYETVVPSERLFQFINEHPKNGEVKEIYVKPTSVPIWVQYLPMILIVLMLLGFWFMFMQQAQGGGGNRNVMNFGKSKAKMATPDKKKVTFDDVAGADEEKEELAEIVDFLKSPKRYIDMGARIPKGVLLVGPPGTGKTLLAKAIAGEAGVPFFSISGSDFVEMFVGVGASRVRDLFEQAKKNSPCIIFIDEIDAVGRQRGAGLGGGHDEREQTLNQLLVEMDGFGANEGIIMIAATNRPDILDPALLRPGRFDRQIVVGAPDVKGREAILKVHSKNKLLSEEIKLDVLAKRTPGFTGADLENLMNESALLAVRKRKSLIEMEDLEEAVTRVIAGPEKKSRIIDEEDRKLTAYHEAGHAVVMKLLPHADPVHQISIVPRGMAGGYTMHLPEKDSSYMSRSKLKDEIVGLLGGRVAEKLIIGDISTGAKNDIDRATTIARKMVMDYGMSDALGPIAFGSGHDEVFLGRDLGKSRNFSEDVAFKIDQEIKKLIDNGYNEAERLLNENISKLHAVAQELLKKEKLEADEFEEIFKNS</sequence>
<keyword evidence="5 15" id="KW-0812">Transmembrane</keyword>
<evidence type="ECO:0000256" key="7">
    <source>
        <dbReference type="ARBA" id="ARBA00022741"/>
    </source>
</evidence>
<reference evidence="19 21" key="2">
    <citation type="submission" date="2016-12" db="EMBL/GenBank/DDBJ databases">
        <title>Clostridium tepidum sp. nov., a close relative of Clostridium sporogenes and Clostridium botulinum Group I.</title>
        <authorList>
            <person name="Dobritsa A.P."/>
            <person name="Kutumbaka K.K."/>
            <person name="Werner K."/>
            <person name="Wiedmann M."/>
            <person name="Asmus A."/>
            <person name="Samadpour M."/>
        </authorList>
    </citation>
    <scope>NUCLEOTIDE SEQUENCE [LARGE SCALE GENOMIC DNA]</scope>
    <source>
        <strain evidence="19 21">IEH 97212</strain>
    </source>
</reference>
<dbReference type="InterPro" id="IPR005936">
    <property type="entry name" value="FtsH"/>
</dbReference>
<comment type="function">
    <text evidence="15">Acts as a processive, ATP-dependent zinc metallopeptidase for both cytoplasmic and membrane proteins. Plays a role in the quality control of integral membrane proteins.</text>
</comment>
<dbReference type="PANTHER" id="PTHR23076">
    <property type="entry name" value="METALLOPROTEASE M41 FTSH"/>
    <property type="match status" value="1"/>
</dbReference>
<evidence type="ECO:0000313" key="19">
    <source>
        <dbReference type="EMBL" id="OOO69520.1"/>
    </source>
</evidence>
<keyword evidence="20" id="KW-1185">Reference proteome</keyword>
<keyword evidence="19" id="KW-0131">Cell cycle</keyword>
<dbReference type="RefSeq" id="WP_078024717.1">
    <property type="nucleotide sequence ID" value="NZ_JADPGM010000011.1"/>
</dbReference>
<dbReference type="SUPFAM" id="SSF140990">
    <property type="entry name" value="FtsH protease domain-like"/>
    <property type="match status" value="1"/>
</dbReference>
<evidence type="ECO:0000256" key="8">
    <source>
        <dbReference type="ARBA" id="ARBA00022801"/>
    </source>
</evidence>
<dbReference type="InterPro" id="IPR011546">
    <property type="entry name" value="Pept_M41_FtsH_extracell"/>
</dbReference>
<keyword evidence="13 15" id="KW-0472">Membrane</keyword>
<feature type="binding site" evidence="15">
    <location>
        <position position="497"/>
    </location>
    <ligand>
        <name>Zn(2+)</name>
        <dbReference type="ChEBI" id="CHEBI:29105"/>
        <note>catalytic</note>
    </ligand>
</feature>
<evidence type="ECO:0000256" key="9">
    <source>
        <dbReference type="ARBA" id="ARBA00022833"/>
    </source>
</evidence>
<comment type="similarity">
    <text evidence="16">Belongs to the AAA ATPase family.</text>
</comment>
<dbReference type="EMBL" id="MRAE01000004">
    <property type="protein sequence ID" value="OOO69520.1"/>
    <property type="molecule type" value="Genomic_DNA"/>
</dbReference>
<keyword evidence="6 15" id="KW-0479">Metal-binding</keyword>
<evidence type="ECO:0000313" key="18">
    <source>
        <dbReference type="EMBL" id="OOO61900.1"/>
    </source>
</evidence>
<evidence type="ECO:0000256" key="12">
    <source>
        <dbReference type="ARBA" id="ARBA00023049"/>
    </source>
</evidence>
<keyword evidence="12 15" id="KW-0482">Metalloprotease</keyword>
<dbReference type="FunFam" id="1.10.8.60:FF:000001">
    <property type="entry name" value="ATP-dependent zinc metalloprotease FtsH"/>
    <property type="match status" value="1"/>
</dbReference>
<dbReference type="Pfam" id="PF00004">
    <property type="entry name" value="AAA"/>
    <property type="match status" value="1"/>
</dbReference>
<evidence type="ECO:0000256" key="13">
    <source>
        <dbReference type="ARBA" id="ARBA00023136"/>
    </source>
</evidence>
<dbReference type="HAMAP" id="MF_01458">
    <property type="entry name" value="FtsH"/>
    <property type="match status" value="1"/>
</dbReference>
<evidence type="ECO:0000256" key="16">
    <source>
        <dbReference type="RuleBase" id="RU003651"/>
    </source>
</evidence>
<evidence type="ECO:0000256" key="6">
    <source>
        <dbReference type="ARBA" id="ARBA00022723"/>
    </source>
</evidence>
<feature type="binding site" evidence="15">
    <location>
        <position position="425"/>
    </location>
    <ligand>
        <name>Zn(2+)</name>
        <dbReference type="ChEBI" id="CHEBI:29105"/>
        <note>catalytic</note>
    </ligand>
</feature>
<dbReference type="InterPro" id="IPR037219">
    <property type="entry name" value="Peptidase_M41-like"/>
</dbReference>
<keyword evidence="11 15" id="KW-1133">Transmembrane helix</keyword>
<evidence type="ECO:0000256" key="3">
    <source>
        <dbReference type="ARBA" id="ARBA00022475"/>
    </source>
</evidence>
<comment type="cofactor">
    <cofactor evidence="15">
        <name>Zn(2+)</name>
        <dbReference type="ChEBI" id="CHEBI:29105"/>
    </cofactor>
    <text evidence="15">Binds 1 zinc ion per subunit.</text>
</comment>
<evidence type="ECO:0000256" key="4">
    <source>
        <dbReference type="ARBA" id="ARBA00022670"/>
    </source>
</evidence>
<comment type="subunit">
    <text evidence="15">Homohexamer.</text>
</comment>
<dbReference type="SMART" id="SM00382">
    <property type="entry name" value="AAA"/>
    <property type="match status" value="1"/>
</dbReference>
<keyword evidence="3 15" id="KW-1003">Cell membrane</keyword>
<dbReference type="GO" id="GO:0006508">
    <property type="term" value="P:proteolysis"/>
    <property type="evidence" value="ECO:0007669"/>
    <property type="project" value="UniProtKB-KW"/>
</dbReference>
<dbReference type="InterPro" id="IPR003960">
    <property type="entry name" value="ATPase_AAA_CS"/>
</dbReference>
<dbReference type="SUPFAM" id="SSF52540">
    <property type="entry name" value="P-loop containing nucleoside triphosphate hydrolases"/>
    <property type="match status" value="1"/>
</dbReference>
<dbReference type="NCBIfam" id="TIGR01241">
    <property type="entry name" value="FtsH_fam"/>
    <property type="match status" value="1"/>
</dbReference>
<keyword evidence="4 15" id="KW-0645">Protease</keyword>
<dbReference type="GO" id="GO:0030163">
    <property type="term" value="P:protein catabolic process"/>
    <property type="evidence" value="ECO:0007669"/>
    <property type="project" value="UniProtKB-UniRule"/>
</dbReference>
<feature type="transmembrane region" description="Helical" evidence="15">
    <location>
        <begin position="105"/>
        <end position="126"/>
    </location>
</feature>
<dbReference type="Pfam" id="PF01434">
    <property type="entry name" value="Peptidase_M41"/>
    <property type="match status" value="1"/>
</dbReference>
<feature type="binding site" evidence="15">
    <location>
        <position position="421"/>
    </location>
    <ligand>
        <name>Zn(2+)</name>
        <dbReference type="ChEBI" id="CHEBI:29105"/>
        <note>catalytic</note>
    </ligand>
</feature>
<proteinExistence type="inferred from homology"/>
<dbReference type="GO" id="GO:0004176">
    <property type="term" value="F:ATP-dependent peptidase activity"/>
    <property type="evidence" value="ECO:0007669"/>
    <property type="project" value="InterPro"/>
</dbReference>
<feature type="domain" description="AAA+ ATPase" evidence="17">
    <location>
        <begin position="191"/>
        <end position="330"/>
    </location>
</feature>
<evidence type="ECO:0000259" key="17">
    <source>
        <dbReference type="SMART" id="SM00382"/>
    </source>
</evidence>
<evidence type="ECO:0000256" key="2">
    <source>
        <dbReference type="ARBA" id="ARBA00010044"/>
    </source>
</evidence>
<evidence type="ECO:0000256" key="14">
    <source>
        <dbReference type="ARBA" id="ARBA00061570"/>
    </source>
</evidence>
<comment type="caution">
    <text evidence="15">Lacks conserved residue(s) required for the propagation of feature annotation.</text>
</comment>
<dbReference type="GO" id="GO:0005886">
    <property type="term" value="C:plasma membrane"/>
    <property type="evidence" value="ECO:0007669"/>
    <property type="project" value="UniProtKB-SubCell"/>
</dbReference>
<feature type="active site" evidence="15">
    <location>
        <position position="422"/>
    </location>
</feature>
<dbReference type="PANTHER" id="PTHR23076:SF113">
    <property type="entry name" value="ATP-DEPENDENT ZINC METALLOPROTEASE FTSH 1, CHLOROPLASTIC-RELATED"/>
    <property type="match status" value="1"/>
</dbReference>
<dbReference type="GO" id="GO:0004222">
    <property type="term" value="F:metalloendopeptidase activity"/>
    <property type="evidence" value="ECO:0007669"/>
    <property type="project" value="InterPro"/>
</dbReference>
<reference evidence="18 20" key="1">
    <citation type="submission" date="2016-12" db="EMBL/GenBank/DDBJ databases">
        <title>Clostridium tepidum sp. nov., a close relative of Clostridium sporogenes and Clostridium botulinum Group I.</title>
        <authorList>
            <person name="Dobritsa A.P."/>
            <person name="Kutumbaka K."/>
            <person name="Werner K."/>
            <person name="Samadpour M."/>
        </authorList>
    </citation>
    <scope>NUCLEOTIDE SEQUENCE [LARGE SCALE GENOMIC DNA]</scope>
    <source>
        <strain evidence="18 20">PE</strain>
    </source>
</reference>
<dbReference type="GO" id="GO:0005524">
    <property type="term" value="F:ATP binding"/>
    <property type="evidence" value="ECO:0007669"/>
    <property type="project" value="UniProtKB-UniRule"/>
</dbReference>
<evidence type="ECO:0000256" key="11">
    <source>
        <dbReference type="ARBA" id="ARBA00022989"/>
    </source>
</evidence>
<dbReference type="OrthoDB" id="9809379at2"/>
<comment type="similarity">
    <text evidence="2 15">In the C-terminal section; belongs to the peptidase M41 family.</text>
</comment>
<comment type="caution">
    <text evidence="19">The sequence shown here is derived from an EMBL/GenBank/DDBJ whole genome shotgun (WGS) entry which is preliminary data.</text>
</comment>
<dbReference type="Gene3D" id="3.30.720.210">
    <property type="match status" value="1"/>
</dbReference>
<evidence type="ECO:0000256" key="5">
    <source>
        <dbReference type="ARBA" id="ARBA00022692"/>
    </source>
</evidence>
<dbReference type="AlphaFoldDB" id="A0A1S9IGV5"/>
<evidence type="ECO:0000256" key="15">
    <source>
        <dbReference type="HAMAP-Rule" id="MF_01458"/>
    </source>
</evidence>
<keyword evidence="9 15" id="KW-0862">Zinc</keyword>
<dbReference type="FunFam" id="1.20.58.760:FF:000001">
    <property type="entry name" value="ATP-dependent zinc metalloprotease FtsH"/>
    <property type="match status" value="1"/>
</dbReference>
<dbReference type="InterPro" id="IPR027417">
    <property type="entry name" value="P-loop_NTPase"/>
</dbReference>
<evidence type="ECO:0000256" key="10">
    <source>
        <dbReference type="ARBA" id="ARBA00022840"/>
    </source>
</evidence>